<protein>
    <recommendedName>
        <fullName evidence="4">HNH nuclease domain-containing protein</fullName>
    </recommendedName>
</protein>
<gene>
    <name evidence="2" type="ORF">E1B28_005520</name>
</gene>
<dbReference type="KEGG" id="more:E1B28_005520"/>
<dbReference type="RefSeq" id="XP_043011171.1">
    <property type="nucleotide sequence ID" value="XM_043150087.1"/>
</dbReference>
<name>A0A9P7S4Q1_9AGAR</name>
<evidence type="ECO:0000256" key="1">
    <source>
        <dbReference type="SAM" id="MobiDB-lite"/>
    </source>
</evidence>
<feature type="region of interest" description="Disordered" evidence="1">
    <location>
        <begin position="311"/>
        <end position="332"/>
    </location>
</feature>
<sequence length="367" mass="41742">MASTSTLAVCSPLPEIPTPIPPQHVRLVVWRHGSNMLALDLPVEFVYSVVNLKPLKYLAYAAWSICGQWGELRDGQGKEVDMDQLSLYEFWSYQYFTPQDVPFTKTVNHALTKQHTKVGTSHGPKHSSVWATQVKDRDGGCIFTGVTPPGPSIVADFVENIKTHEVGDLSDINDIRNGITLSSSLCTEYDAHKFAILPIPNDILSAVEMKEADPNHPRERRRVALFPTTGQRRLQRTAYILHWMNPWKFESEAWRENMDDMVTHCAQAGFVQQVEGSLPHQGLLHYRYGTSLIINFMNATVSRGWDLLQKKRDHDEPPEEEEGPPAQISYSSAREEKALVIQSWFDSLHEVSKSFRKVEEWRNMAQT</sequence>
<dbReference type="AlphaFoldDB" id="A0A9P7S4Q1"/>
<dbReference type="EMBL" id="CM032183">
    <property type="protein sequence ID" value="KAG7094701.1"/>
    <property type="molecule type" value="Genomic_DNA"/>
</dbReference>
<proteinExistence type="predicted"/>
<accession>A0A9P7S4Q1</accession>
<evidence type="ECO:0000313" key="3">
    <source>
        <dbReference type="Proteomes" id="UP001049176"/>
    </source>
</evidence>
<reference evidence="2" key="1">
    <citation type="journal article" date="2021" name="Genome Biol. Evol.">
        <title>The assembled and annotated genome of the fairy-ring fungus Marasmius oreades.</title>
        <authorList>
            <person name="Hiltunen M."/>
            <person name="Ament-Velasquez S.L."/>
            <person name="Johannesson H."/>
        </authorList>
    </citation>
    <scope>NUCLEOTIDE SEQUENCE</scope>
    <source>
        <strain evidence="2">03SP1</strain>
    </source>
</reference>
<dbReference type="Proteomes" id="UP001049176">
    <property type="component" value="Chromosome 3"/>
</dbReference>
<evidence type="ECO:0008006" key="4">
    <source>
        <dbReference type="Google" id="ProtNLM"/>
    </source>
</evidence>
<keyword evidence="3" id="KW-1185">Reference proteome</keyword>
<dbReference type="OrthoDB" id="3269637at2759"/>
<comment type="caution">
    <text evidence="2">The sequence shown here is derived from an EMBL/GenBank/DDBJ whole genome shotgun (WGS) entry which is preliminary data.</text>
</comment>
<organism evidence="2 3">
    <name type="scientific">Marasmius oreades</name>
    <name type="common">fairy-ring Marasmius</name>
    <dbReference type="NCBI Taxonomy" id="181124"/>
    <lineage>
        <taxon>Eukaryota</taxon>
        <taxon>Fungi</taxon>
        <taxon>Dikarya</taxon>
        <taxon>Basidiomycota</taxon>
        <taxon>Agaricomycotina</taxon>
        <taxon>Agaricomycetes</taxon>
        <taxon>Agaricomycetidae</taxon>
        <taxon>Agaricales</taxon>
        <taxon>Marasmiineae</taxon>
        <taxon>Marasmiaceae</taxon>
        <taxon>Marasmius</taxon>
    </lineage>
</organism>
<dbReference type="GeneID" id="66074596"/>
<evidence type="ECO:0000313" key="2">
    <source>
        <dbReference type="EMBL" id="KAG7094701.1"/>
    </source>
</evidence>